<protein>
    <recommendedName>
        <fullName evidence="3">DUF494 domain-containing protein</fullName>
    </recommendedName>
</protein>
<sequence length="144" mass="16134">MNDVLEYLFFTSKVADKFIQVLREHNLDYEQDIEPVQKAIILKISEGVIDDGLWDELDALYDELSTEDQAVLEAGLEDESSKSAAGIYLQLSGGKQTLAQVSPDVMNRILSVISMDELNAFVDTIVRSVENPDDSPICERFCKT</sequence>
<accession>A0ABU6D1U3</accession>
<reference evidence="2" key="1">
    <citation type="submission" date="2023-07" db="EMBL/GenBank/DDBJ databases">
        <title>The carbon used by Thiothrix.</title>
        <authorList>
            <person name="Chen L."/>
        </authorList>
    </citation>
    <scope>NUCLEOTIDE SEQUENCE [LARGE SCALE GENOMIC DNA]</scope>
</reference>
<evidence type="ECO:0000313" key="2">
    <source>
        <dbReference type="Proteomes" id="UP001308005"/>
    </source>
</evidence>
<evidence type="ECO:0000313" key="1">
    <source>
        <dbReference type="EMBL" id="MEB4593026.1"/>
    </source>
</evidence>
<dbReference type="Proteomes" id="UP001308005">
    <property type="component" value="Unassembled WGS sequence"/>
</dbReference>
<organism evidence="1 2">
    <name type="scientific">Candidatus Thiothrix phosphatis</name>
    <dbReference type="NCBI Taxonomy" id="3112415"/>
    <lineage>
        <taxon>Bacteria</taxon>
        <taxon>Pseudomonadati</taxon>
        <taxon>Pseudomonadota</taxon>
        <taxon>Gammaproteobacteria</taxon>
        <taxon>Thiotrichales</taxon>
        <taxon>Thiotrichaceae</taxon>
        <taxon>Thiothrix</taxon>
    </lineage>
</organism>
<dbReference type="EMBL" id="JAYMYJ010000146">
    <property type="protein sequence ID" value="MEB4593026.1"/>
    <property type="molecule type" value="Genomic_DNA"/>
</dbReference>
<proteinExistence type="predicted"/>
<evidence type="ECO:0008006" key="3">
    <source>
        <dbReference type="Google" id="ProtNLM"/>
    </source>
</evidence>
<comment type="caution">
    <text evidence="1">The sequence shown here is derived from an EMBL/GenBank/DDBJ whole genome shotgun (WGS) entry which is preliminary data.</text>
</comment>
<keyword evidence="2" id="KW-1185">Reference proteome</keyword>
<name>A0ABU6D1U3_9GAMM</name>
<gene>
    <name evidence="1" type="ORF">VSS37_18750</name>
</gene>
<dbReference type="RefSeq" id="WP_324697660.1">
    <property type="nucleotide sequence ID" value="NZ_JAYMYJ010000146.1"/>
</dbReference>